<proteinExistence type="predicted"/>
<gene>
    <name evidence="2" type="ORF">SDJN03_12628</name>
</gene>
<accession>A0AAV6N939</accession>
<keyword evidence="3" id="KW-1185">Reference proteome</keyword>
<dbReference type="PANTHER" id="PTHR35726">
    <property type="entry name" value="GLUTAMIC ACID-RICH PROTEIN-LIKE"/>
    <property type="match status" value="1"/>
</dbReference>
<organism evidence="2 3">
    <name type="scientific">Cucurbita argyrosperma subsp. sororia</name>
    <dbReference type="NCBI Taxonomy" id="37648"/>
    <lineage>
        <taxon>Eukaryota</taxon>
        <taxon>Viridiplantae</taxon>
        <taxon>Streptophyta</taxon>
        <taxon>Embryophyta</taxon>
        <taxon>Tracheophyta</taxon>
        <taxon>Spermatophyta</taxon>
        <taxon>Magnoliopsida</taxon>
        <taxon>eudicotyledons</taxon>
        <taxon>Gunneridae</taxon>
        <taxon>Pentapetalae</taxon>
        <taxon>rosids</taxon>
        <taxon>fabids</taxon>
        <taxon>Cucurbitales</taxon>
        <taxon>Cucurbitaceae</taxon>
        <taxon>Cucurbiteae</taxon>
        <taxon>Cucurbita</taxon>
    </lineage>
</organism>
<evidence type="ECO:0000256" key="1">
    <source>
        <dbReference type="SAM" id="MobiDB-lite"/>
    </source>
</evidence>
<name>A0AAV6N939_9ROSI</name>
<evidence type="ECO:0000313" key="3">
    <source>
        <dbReference type="Proteomes" id="UP000685013"/>
    </source>
</evidence>
<feature type="region of interest" description="Disordered" evidence="1">
    <location>
        <begin position="76"/>
        <end position="100"/>
    </location>
</feature>
<comment type="caution">
    <text evidence="2">The sequence shown here is derived from an EMBL/GenBank/DDBJ whole genome shotgun (WGS) entry which is preliminary data.</text>
</comment>
<dbReference type="PANTHER" id="PTHR35726:SF4">
    <property type="entry name" value="GLUTAMIC ACID-RICH PROTEIN-LIKE"/>
    <property type="match status" value="1"/>
</dbReference>
<sequence length="142" mass="16158">MLFNFHPHYDDFSSYLLFEASGDSEVDSLADLEGSTATLNLVEFNDAKSCTKVEFNDAESCTDDTLDLYDEFLRDENESEAEEEEEEDEEEDEEMFENDGVVESKAIGFTTSSSASIDSTKEFKMLNDVEKNRLFWETCLAS</sequence>
<reference evidence="2 3" key="1">
    <citation type="journal article" date="2021" name="Hortic Res">
        <title>The domestication of Cucurbita argyrosperma as revealed by the genome of its wild relative.</title>
        <authorList>
            <person name="Barrera-Redondo J."/>
            <person name="Sanchez-de la Vega G."/>
            <person name="Aguirre-Liguori J.A."/>
            <person name="Castellanos-Morales G."/>
            <person name="Gutierrez-Guerrero Y.T."/>
            <person name="Aguirre-Dugua X."/>
            <person name="Aguirre-Planter E."/>
            <person name="Tenaillon M.I."/>
            <person name="Lira-Saade R."/>
            <person name="Eguiarte L.E."/>
        </authorList>
    </citation>
    <scope>NUCLEOTIDE SEQUENCE [LARGE SCALE GENOMIC DNA]</scope>
    <source>
        <strain evidence="2">JBR-2021</strain>
    </source>
</reference>
<evidence type="ECO:0000313" key="2">
    <source>
        <dbReference type="EMBL" id="KAG6593152.1"/>
    </source>
</evidence>
<dbReference type="AlphaFoldDB" id="A0AAV6N939"/>
<feature type="compositionally biased region" description="Acidic residues" evidence="1">
    <location>
        <begin position="77"/>
        <end position="97"/>
    </location>
</feature>
<protein>
    <submittedName>
        <fullName evidence="2">Uncharacterized protein</fullName>
    </submittedName>
</protein>
<dbReference type="Proteomes" id="UP000685013">
    <property type="component" value="Chromosome 8"/>
</dbReference>
<feature type="non-terminal residue" evidence="2">
    <location>
        <position position="1"/>
    </location>
</feature>
<dbReference type="EMBL" id="JAGKQH010000008">
    <property type="protein sequence ID" value="KAG6593152.1"/>
    <property type="molecule type" value="Genomic_DNA"/>
</dbReference>